<proteinExistence type="predicted"/>
<organism evidence="1 2">
    <name type="scientific">Linderina macrospora</name>
    <dbReference type="NCBI Taxonomy" id="4868"/>
    <lineage>
        <taxon>Eukaryota</taxon>
        <taxon>Fungi</taxon>
        <taxon>Fungi incertae sedis</taxon>
        <taxon>Zoopagomycota</taxon>
        <taxon>Kickxellomycotina</taxon>
        <taxon>Kickxellomycetes</taxon>
        <taxon>Kickxellales</taxon>
        <taxon>Kickxellaceae</taxon>
        <taxon>Linderina</taxon>
    </lineage>
</organism>
<gene>
    <name evidence="1" type="primary">SNT2</name>
    <name evidence="1" type="ORF">FBU59_005434</name>
</gene>
<feature type="non-terminal residue" evidence="1">
    <location>
        <position position="414"/>
    </location>
</feature>
<accession>A0ACC1J2Q0</accession>
<comment type="caution">
    <text evidence="1">The sequence shown here is derived from an EMBL/GenBank/DDBJ whole genome shotgun (WGS) entry which is preliminary data.</text>
</comment>
<reference evidence="1" key="1">
    <citation type="submission" date="2022-07" db="EMBL/GenBank/DDBJ databases">
        <title>Phylogenomic reconstructions and comparative analyses of Kickxellomycotina fungi.</title>
        <authorList>
            <person name="Reynolds N.K."/>
            <person name="Stajich J.E."/>
            <person name="Barry K."/>
            <person name="Grigoriev I.V."/>
            <person name="Crous P."/>
            <person name="Smith M.E."/>
        </authorList>
    </citation>
    <scope>NUCLEOTIDE SEQUENCE</scope>
    <source>
        <strain evidence="1">NRRL 5244</strain>
    </source>
</reference>
<dbReference type="Proteomes" id="UP001150603">
    <property type="component" value="Unassembled WGS sequence"/>
</dbReference>
<protein>
    <submittedName>
        <fullName evidence="1">PHD type zinc finger protein with BAH domain-containing protein</fullName>
    </submittedName>
</protein>
<sequence length="414" mass="46869">MYSDLNPVSAIKGKCVVRHSSEIDNLSVWKEQPHHYYYSQLFDRYSTRLYDIIPVSQIRNAPQEVLEKLHDTYQFIFGENQKINDLISTKRACTVCAKWCSGSESLKCSVCEKHYHMQCLDPPITRKPSKGYSWQCAACMRRIQARRLQQSAEASTDEAVSDTNDKRTTRQQAHHEDNVIGLRSAHAAAHGNASDSESRSGSKRMRLSHSDIKQSDGAGTPVPKPKNLRLWPLRYFGVNTNIDDVLHDDERIYPRAVSRIGPKFQAIIPDMVSDSGPELDRELTQKRAEYMAQHGLTELSSLRDTLGGAGGSSSSIGNNNSNNGGGAGKHGGHRGKENVRGHMKNAEQMDRMWDEIELRRGNHDEQLFFRQSEYLADDELDMYFKSIVPFLRRHFEAITDFTILDCQDAALHGL</sequence>
<name>A0ACC1J2Q0_9FUNG</name>
<keyword evidence="2" id="KW-1185">Reference proteome</keyword>
<evidence type="ECO:0000313" key="2">
    <source>
        <dbReference type="Proteomes" id="UP001150603"/>
    </source>
</evidence>
<dbReference type="EMBL" id="JANBPW010004307">
    <property type="protein sequence ID" value="KAJ1935295.1"/>
    <property type="molecule type" value="Genomic_DNA"/>
</dbReference>
<evidence type="ECO:0000313" key="1">
    <source>
        <dbReference type="EMBL" id="KAJ1935295.1"/>
    </source>
</evidence>